<dbReference type="Pfam" id="PF13577">
    <property type="entry name" value="SnoaL_4"/>
    <property type="match status" value="1"/>
</dbReference>
<sequence>MAQQDLQDRTAIDTLIQFERTARDTGQWDVMAQCYHPDSLVEVSWFQGSGKEFAERSSQIAGGKVYTFHQMSPAAVTVRGDRALAETGCCIHALSDLDGVEIDLTSHTRLLWRAVREGGEWLLFGMRAYYISDTIVPINPGQPLVIDQDMFGGMRKSYRCIAYSMARAGFAVRDDLPGIDRPETVAALRVQEQQWLAEG</sequence>
<comment type="caution">
    <text evidence="2">The sequence shown here is derived from an EMBL/GenBank/DDBJ whole genome shotgun (WGS) entry which is preliminary data.</text>
</comment>
<dbReference type="Proteomes" id="UP000571950">
    <property type="component" value="Unassembled WGS sequence"/>
</dbReference>
<dbReference type="SUPFAM" id="SSF54427">
    <property type="entry name" value="NTF2-like"/>
    <property type="match status" value="1"/>
</dbReference>
<reference evidence="2 3" key="1">
    <citation type="submission" date="2020-08" db="EMBL/GenBank/DDBJ databases">
        <title>Genomic Encyclopedia of Type Strains, Phase IV (KMG-IV): sequencing the most valuable type-strain genomes for metagenomic binning, comparative biology and taxonomic classification.</title>
        <authorList>
            <person name="Goeker M."/>
        </authorList>
    </citation>
    <scope>NUCLEOTIDE SEQUENCE [LARGE SCALE GENOMIC DNA]</scope>
    <source>
        <strain evidence="2 3">DSM 26189</strain>
    </source>
</reference>
<accession>A0A7W6BNL5</accession>
<name>A0A7W6BNL5_9SPHN</name>
<evidence type="ECO:0000313" key="3">
    <source>
        <dbReference type="Proteomes" id="UP000571950"/>
    </source>
</evidence>
<dbReference type="EMBL" id="JACIDT010000021">
    <property type="protein sequence ID" value="MBB3928236.1"/>
    <property type="molecule type" value="Genomic_DNA"/>
</dbReference>
<keyword evidence="3" id="KW-1185">Reference proteome</keyword>
<evidence type="ECO:0000259" key="1">
    <source>
        <dbReference type="Pfam" id="PF13577"/>
    </source>
</evidence>
<feature type="domain" description="SnoaL-like" evidence="1">
    <location>
        <begin position="4"/>
        <end position="123"/>
    </location>
</feature>
<dbReference type="InterPro" id="IPR037401">
    <property type="entry name" value="SnoaL-like"/>
</dbReference>
<organism evidence="2 3">
    <name type="scientific">Sphingobium jiangsuense</name>
    <dbReference type="NCBI Taxonomy" id="870476"/>
    <lineage>
        <taxon>Bacteria</taxon>
        <taxon>Pseudomonadati</taxon>
        <taxon>Pseudomonadota</taxon>
        <taxon>Alphaproteobacteria</taxon>
        <taxon>Sphingomonadales</taxon>
        <taxon>Sphingomonadaceae</taxon>
        <taxon>Sphingobium</taxon>
    </lineage>
</organism>
<evidence type="ECO:0000313" key="2">
    <source>
        <dbReference type="EMBL" id="MBB3928236.1"/>
    </source>
</evidence>
<gene>
    <name evidence="2" type="ORF">GGR43_003980</name>
</gene>
<dbReference type="AlphaFoldDB" id="A0A7W6BNL5"/>
<protein>
    <recommendedName>
        <fullName evidence="1">SnoaL-like domain-containing protein</fullName>
    </recommendedName>
</protein>
<dbReference type="RefSeq" id="WP_188073525.1">
    <property type="nucleotide sequence ID" value="NZ_BSPS01000011.1"/>
</dbReference>
<dbReference type="InterPro" id="IPR032710">
    <property type="entry name" value="NTF2-like_dom_sf"/>
</dbReference>
<dbReference type="Gene3D" id="3.10.450.50">
    <property type="match status" value="1"/>
</dbReference>
<proteinExistence type="predicted"/>